<keyword evidence="2" id="KW-0812">Transmembrane</keyword>
<feature type="transmembrane region" description="Helical" evidence="2">
    <location>
        <begin position="429"/>
        <end position="448"/>
    </location>
</feature>
<dbReference type="Proteomes" id="UP000321331">
    <property type="component" value="Unassembled WGS sequence"/>
</dbReference>
<feature type="compositionally biased region" description="Polar residues" evidence="1">
    <location>
        <begin position="1"/>
        <end position="11"/>
    </location>
</feature>
<reference evidence="4 5" key="1">
    <citation type="submission" date="2019-07" db="EMBL/GenBank/DDBJ databases">
        <title>The First High-Quality Draft Genome Sequence of the Causal Agent of the Current Panama Disease Epidemic.</title>
        <authorList>
            <person name="Warmington R.J."/>
            <person name="Kay W."/>
            <person name="Jeffries A."/>
            <person name="Bebber D."/>
            <person name="Moore K."/>
            <person name="Studholme D.J."/>
        </authorList>
    </citation>
    <scope>NUCLEOTIDE SEQUENCE [LARGE SCALE GENOMIC DNA]</scope>
    <source>
        <strain evidence="4 5">TR4</strain>
    </source>
</reference>
<evidence type="ECO:0000313" key="5">
    <source>
        <dbReference type="Proteomes" id="UP000321331"/>
    </source>
</evidence>
<dbReference type="InterPro" id="IPR031469">
    <property type="entry name" value="SesB_dom"/>
</dbReference>
<evidence type="ECO:0000259" key="3">
    <source>
        <dbReference type="Pfam" id="PF17046"/>
    </source>
</evidence>
<dbReference type="EMBL" id="VMNF01000007">
    <property type="protein sequence ID" value="TXC03888.1"/>
    <property type="molecule type" value="Genomic_DNA"/>
</dbReference>
<name>A0A5C6T0I6_FUSOC</name>
<protein>
    <recommendedName>
        <fullName evidence="3">Fungal death-pathway protein SesB domain-containing protein</fullName>
    </recommendedName>
</protein>
<feature type="domain" description="Fungal death-pathway protein SesB" evidence="3">
    <location>
        <begin position="51"/>
        <end position="71"/>
    </location>
</feature>
<dbReference type="AlphaFoldDB" id="A0A5C6T0I6"/>
<gene>
    <name evidence="4" type="ORF">FocTR4_00002121</name>
</gene>
<feature type="transmembrane region" description="Helical" evidence="2">
    <location>
        <begin position="358"/>
        <end position="376"/>
    </location>
</feature>
<comment type="caution">
    <text evidence="4">The sequence shown here is derived from an EMBL/GenBank/DDBJ whole genome shotgun (WGS) entry which is preliminary data.</text>
</comment>
<evidence type="ECO:0000256" key="2">
    <source>
        <dbReference type="SAM" id="Phobius"/>
    </source>
</evidence>
<accession>A0A5C6T0I6</accession>
<organism evidence="4 5">
    <name type="scientific">Fusarium oxysporum f. sp. cubense</name>
    <dbReference type="NCBI Taxonomy" id="61366"/>
    <lineage>
        <taxon>Eukaryota</taxon>
        <taxon>Fungi</taxon>
        <taxon>Dikarya</taxon>
        <taxon>Ascomycota</taxon>
        <taxon>Pezizomycotina</taxon>
        <taxon>Sordariomycetes</taxon>
        <taxon>Hypocreomycetidae</taxon>
        <taxon>Hypocreales</taxon>
        <taxon>Nectriaceae</taxon>
        <taxon>Fusarium</taxon>
        <taxon>Fusarium oxysporum species complex</taxon>
    </lineage>
</organism>
<evidence type="ECO:0000256" key="1">
    <source>
        <dbReference type="SAM" id="MobiDB-lite"/>
    </source>
</evidence>
<feature type="transmembrane region" description="Helical" evidence="2">
    <location>
        <begin position="396"/>
        <end position="417"/>
    </location>
</feature>
<dbReference type="Pfam" id="PF17046">
    <property type="entry name" value="Ses_B"/>
    <property type="match status" value="1"/>
</dbReference>
<proteinExistence type="predicted"/>
<feature type="region of interest" description="Disordered" evidence="1">
    <location>
        <begin position="1"/>
        <end position="32"/>
    </location>
</feature>
<keyword evidence="2" id="KW-0472">Membrane</keyword>
<feature type="transmembrane region" description="Helical" evidence="2">
    <location>
        <begin position="454"/>
        <end position="474"/>
    </location>
</feature>
<sequence length="490" mass="55133">MSSQTELTYNGVSAEEDDRPHHSLAKSQTFDVLNPVRKRNKNGSSEVTTANTHFSGDNQGLQIGHNTGIINVTFNSQSLFASFAVRNDSKDTPTNRSATRLQLRNRARFQDDRRLPQTIESYAPYPKIKNKETKRQLVEIFKPLHFLDCAIAEYFQAAGPSLDQEHVHECLKKIRHDIVNRPGNGSHQPMAPDVYLGDLGSFCEAVAKSWTNPGSSQPVFNLTCRSDDEIFHYLQDSLEVHYWELSLQLFSEWRQQVKSLTEDLVIRVIESVKHEILIGRSRLAAYAESGQDDITQILKGIDRRIRILDSVWARSSSSNSDHLYDLIVDEQRQSQPVESDEDSVTEISEMAESKKETVTLMVLILMFLIAAIIPWSKAFAISWKAGGKGSTEDADFWYLIQSSIMSVLGNLIMVVPLMKKSWLSPAYSMMWLFFSLGLVLAAVSIAIYPFCNTGWSSMAAFFGSIASVSSVLVMTQATAREADRFKVKVN</sequence>
<evidence type="ECO:0000313" key="4">
    <source>
        <dbReference type="EMBL" id="TXC03888.1"/>
    </source>
</evidence>
<keyword evidence="2" id="KW-1133">Transmembrane helix</keyword>